<dbReference type="Gene3D" id="3.30.1370.30">
    <property type="match status" value="1"/>
</dbReference>
<evidence type="ECO:0000256" key="4">
    <source>
        <dbReference type="ARBA" id="ARBA00035258"/>
    </source>
</evidence>
<comment type="similarity">
    <text evidence="1 5">Belongs to the universal ribosomal protein uS8 family.</text>
</comment>
<evidence type="ECO:0000256" key="1">
    <source>
        <dbReference type="ARBA" id="ARBA00006471"/>
    </source>
</evidence>
<dbReference type="NCBIfam" id="NF001109">
    <property type="entry name" value="PRK00136.1"/>
    <property type="match status" value="1"/>
</dbReference>
<sequence length="129" mass="14482">MTDPISDFLARIRNAQMRGHDQVYVPFSALKQELAKTLEKNGYIAGMEKIGKEKAKEQLVINLKYDVSGNPAIVEAKKISKPGQRIYIHKDKIHPQQFILRVISTSKGLMSDKEAKKVGLGGELMCEIK</sequence>
<evidence type="ECO:0000256" key="3">
    <source>
        <dbReference type="ARBA" id="ARBA00023274"/>
    </source>
</evidence>
<keyword evidence="5" id="KW-0694">RNA-binding</keyword>
<organism evidence="6 7">
    <name type="scientific">Candidatus Portnoybacteria bacterium CG10_big_fil_rev_8_21_14_0_10_36_7</name>
    <dbReference type="NCBI Taxonomy" id="1974812"/>
    <lineage>
        <taxon>Bacteria</taxon>
        <taxon>Candidatus Portnoyibacteriota</taxon>
    </lineage>
</organism>
<proteinExistence type="inferred from homology"/>
<dbReference type="InterPro" id="IPR035987">
    <property type="entry name" value="Ribosomal_uS8_sf"/>
</dbReference>
<comment type="subunit">
    <text evidence="5">Part of the 30S ribosomal subunit. Contacts proteins S5 and S12.</text>
</comment>
<dbReference type="GO" id="GO:0003735">
    <property type="term" value="F:structural constituent of ribosome"/>
    <property type="evidence" value="ECO:0007669"/>
    <property type="project" value="InterPro"/>
</dbReference>
<keyword evidence="5" id="KW-0699">rRNA-binding</keyword>
<keyword evidence="2 5" id="KW-0689">Ribosomal protein</keyword>
<evidence type="ECO:0000256" key="5">
    <source>
        <dbReference type="HAMAP-Rule" id="MF_01302"/>
    </source>
</evidence>
<reference evidence="7" key="1">
    <citation type="submission" date="2017-09" db="EMBL/GenBank/DDBJ databases">
        <title>Depth-based differentiation of microbial function through sediment-hosted aquifers and enrichment of novel symbionts in the deep terrestrial subsurface.</title>
        <authorList>
            <person name="Probst A.J."/>
            <person name="Ladd B."/>
            <person name="Jarett J.K."/>
            <person name="Geller-Mcgrath D.E."/>
            <person name="Sieber C.M.K."/>
            <person name="Emerson J.B."/>
            <person name="Anantharaman K."/>
            <person name="Thomas B.C."/>
            <person name="Malmstrom R."/>
            <person name="Stieglmeier M."/>
            <person name="Klingl A."/>
            <person name="Woyke T."/>
            <person name="Ryan C.M."/>
            <person name="Banfield J.F."/>
        </authorList>
    </citation>
    <scope>NUCLEOTIDE SEQUENCE [LARGE SCALE GENOMIC DNA]</scope>
</reference>
<accession>A0A2M8KDI2</accession>
<comment type="caution">
    <text evidence="6">The sequence shown here is derived from an EMBL/GenBank/DDBJ whole genome shotgun (WGS) entry which is preliminary data.</text>
</comment>
<dbReference type="PANTHER" id="PTHR11758">
    <property type="entry name" value="40S RIBOSOMAL PROTEIN S15A"/>
    <property type="match status" value="1"/>
</dbReference>
<dbReference type="GO" id="GO:1990904">
    <property type="term" value="C:ribonucleoprotein complex"/>
    <property type="evidence" value="ECO:0007669"/>
    <property type="project" value="UniProtKB-KW"/>
</dbReference>
<dbReference type="Proteomes" id="UP000231450">
    <property type="component" value="Unassembled WGS sequence"/>
</dbReference>
<gene>
    <name evidence="5" type="primary">rpsH</name>
    <name evidence="6" type="ORF">COU81_03400</name>
</gene>
<keyword evidence="3 5" id="KW-0687">Ribonucleoprotein</keyword>
<evidence type="ECO:0000313" key="7">
    <source>
        <dbReference type="Proteomes" id="UP000231450"/>
    </source>
</evidence>
<evidence type="ECO:0000256" key="2">
    <source>
        <dbReference type="ARBA" id="ARBA00022980"/>
    </source>
</evidence>
<dbReference type="GO" id="GO:0019843">
    <property type="term" value="F:rRNA binding"/>
    <property type="evidence" value="ECO:0007669"/>
    <property type="project" value="UniProtKB-UniRule"/>
</dbReference>
<evidence type="ECO:0000313" key="6">
    <source>
        <dbReference type="EMBL" id="PJE57953.1"/>
    </source>
</evidence>
<dbReference type="GO" id="GO:0006412">
    <property type="term" value="P:translation"/>
    <property type="evidence" value="ECO:0007669"/>
    <property type="project" value="UniProtKB-UniRule"/>
</dbReference>
<protein>
    <recommendedName>
        <fullName evidence="4 5">Small ribosomal subunit protein uS8</fullName>
    </recommendedName>
</protein>
<comment type="function">
    <text evidence="5">One of the primary rRNA binding proteins, it binds directly to 16S rRNA central domain where it helps coordinate assembly of the platform of the 30S subunit.</text>
</comment>
<name>A0A2M8KDI2_9BACT</name>
<dbReference type="SUPFAM" id="SSF56047">
    <property type="entry name" value="Ribosomal protein S8"/>
    <property type="match status" value="1"/>
</dbReference>
<dbReference type="Pfam" id="PF00410">
    <property type="entry name" value="Ribosomal_S8"/>
    <property type="match status" value="1"/>
</dbReference>
<dbReference type="EMBL" id="PFDW01000069">
    <property type="protein sequence ID" value="PJE57953.1"/>
    <property type="molecule type" value="Genomic_DNA"/>
</dbReference>
<dbReference type="GO" id="GO:0005737">
    <property type="term" value="C:cytoplasm"/>
    <property type="evidence" value="ECO:0007669"/>
    <property type="project" value="UniProtKB-ARBA"/>
</dbReference>
<dbReference type="Gene3D" id="3.30.1490.10">
    <property type="match status" value="1"/>
</dbReference>
<dbReference type="AlphaFoldDB" id="A0A2M8KDI2"/>
<dbReference type="FunFam" id="3.30.1490.10:FF:000001">
    <property type="entry name" value="30S ribosomal protein S8"/>
    <property type="match status" value="1"/>
</dbReference>
<dbReference type="InterPro" id="IPR000630">
    <property type="entry name" value="Ribosomal_uS8"/>
</dbReference>
<dbReference type="GO" id="GO:0005840">
    <property type="term" value="C:ribosome"/>
    <property type="evidence" value="ECO:0007669"/>
    <property type="project" value="UniProtKB-KW"/>
</dbReference>
<dbReference type="HAMAP" id="MF_01302_B">
    <property type="entry name" value="Ribosomal_uS8_B"/>
    <property type="match status" value="1"/>
</dbReference>